<evidence type="ECO:0000313" key="4">
    <source>
        <dbReference type="EMBL" id="UZJ24907.1"/>
    </source>
</evidence>
<keyword evidence="5" id="KW-1185">Reference proteome</keyword>
<dbReference type="PANTHER" id="PTHR43762">
    <property type="entry name" value="L-GULONOLACTONE OXIDASE"/>
    <property type="match status" value="1"/>
</dbReference>
<feature type="domain" description="FAD-binding PCMH-type" evidence="3">
    <location>
        <begin position="15"/>
        <end position="179"/>
    </location>
</feature>
<name>A0ABY6NZU1_9NOCA</name>
<dbReference type="PIRSF" id="PIRSF000136">
    <property type="entry name" value="LGO_GLO"/>
    <property type="match status" value="1"/>
</dbReference>
<dbReference type="InterPro" id="IPR016167">
    <property type="entry name" value="FAD-bd_PCMH_sub1"/>
</dbReference>
<dbReference type="Pfam" id="PF01565">
    <property type="entry name" value="FAD_binding_4"/>
    <property type="match status" value="1"/>
</dbReference>
<dbReference type="InterPro" id="IPR007173">
    <property type="entry name" value="ALO_C"/>
</dbReference>
<dbReference type="Gene3D" id="3.30.70.2530">
    <property type="match status" value="1"/>
</dbReference>
<accession>A0ABY6NZU1</accession>
<dbReference type="PROSITE" id="PS51387">
    <property type="entry name" value="FAD_PCMH"/>
    <property type="match status" value="1"/>
</dbReference>
<evidence type="ECO:0000256" key="1">
    <source>
        <dbReference type="ARBA" id="ARBA00023002"/>
    </source>
</evidence>
<keyword evidence="1" id="KW-0560">Oxidoreductase</keyword>
<dbReference type="InterPro" id="IPR006094">
    <property type="entry name" value="Oxid_FAD_bind_N"/>
</dbReference>
<evidence type="ECO:0000259" key="3">
    <source>
        <dbReference type="PROSITE" id="PS51387"/>
    </source>
</evidence>
<dbReference type="Gene3D" id="3.30.43.10">
    <property type="entry name" value="Uridine Diphospho-n-acetylenolpyruvylglucosamine Reductase, domain 2"/>
    <property type="match status" value="1"/>
</dbReference>
<dbReference type="InterPro" id="IPR010031">
    <property type="entry name" value="FAD_lactone_oxidase-like"/>
</dbReference>
<organism evidence="4 5">
    <name type="scientific">Rhodococcus antarcticus</name>
    <dbReference type="NCBI Taxonomy" id="2987751"/>
    <lineage>
        <taxon>Bacteria</taxon>
        <taxon>Bacillati</taxon>
        <taxon>Actinomycetota</taxon>
        <taxon>Actinomycetes</taxon>
        <taxon>Mycobacteriales</taxon>
        <taxon>Nocardiaceae</taxon>
        <taxon>Rhodococcus</taxon>
    </lineage>
</organism>
<evidence type="ECO:0000313" key="5">
    <source>
        <dbReference type="Proteomes" id="UP001164965"/>
    </source>
</evidence>
<dbReference type="Gene3D" id="3.30.70.2520">
    <property type="match status" value="1"/>
</dbReference>
<feature type="compositionally biased region" description="Polar residues" evidence="2">
    <location>
        <begin position="219"/>
        <end position="233"/>
    </location>
</feature>
<evidence type="ECO:0000256" key="2">
    <source>
        <dbReference type="SAM" id="MobiDB-lite"/>
    </source>
</evidence>
<feature type="region of interest" description="Disordered" evidence="2">
    <location>
        <begin position="219"/>
        <end position="260"/>
    </location>
</feature>
<dbReference type="PANTHER" id="PTHR43762:SF1">
    <property type="entry name" value="D-ARABINONO-1,4-LACTONE OXIDASE"/>
    <property type="match status" value="1"/>
</dbReference>
<proteinExistence type="predicted"/>
<dbReference type="InterPro" id="IPR016171">
    <property type="entry name" value="Vanillyl_alc_oxidase_C-sub2"/>
</dbReference>
<dbReference type="SUPFAM" id="SSF56176">
    <property type="entry name" value="FAD-binding/transporter-associated domain-like"/>
    <property type="match status" value="1"/>
</dbReference>
<dbReference type="InterPro" id="IPR036318">
    <property type="entry name" value="FAD-bd_PCMH-like_sf"/>
</dbReference>
<dbReference type="InterPro" id="IPR016166">
    <property type="entry name" value="FAD-bd_PCMH"/>
</dbReference>
<protein>
    <submittedName>
        <fullName evidence="4">FAD-binding protein</fullName>
    </submittedName>
</protein>
<dbReference type="Gene3D" id="1.10.45.10">
    <property type="entry name" value="Vanillyl-alcohol Oxidase, Chain A, domain 4"/>
    <property type="match status" value="1"/>
</dbReference>
<dbReference type="Gene3D" id="3.30.465.10">
    <property type="match status" value="1"/>
</dbReference>
<dbReference type="InterPro" id="IPR016169">
    <property type="entry name" value="FAD-bd_PCMH_sub2"/>
</dbReference>
<sequence length="416" mass="44359">MPTAAPALTNWAGNIAFRPAAVHRPGSVAEVQALVAGSSHLRVLGSGHSFNRIADTPGDLLVLAGMAPTVEIDSTRAQARVAGAVRYGELANPLHAAGFALPNTGSLPHISVAGACATGTHGSGVRNQVLATHVAAVELVRADGELVTLRRGEPGFEGAALSLGALGVVTHLVLDLVPTFDVRQVVQEGLTRAGLQENLDEVMDSAYSVSVFTDHRAGTSPSVWQKHTGTTAPQGWLGTHPADGPRHPVPGEDPAASTTQGAVAGPWHERLPHFRLDFTPSSGEELQSEYFVPREHGRAALGVLAELAEEMAPLLMISELRTVAADDLWLSPAQGRDSLALHFTWFPDTPGVTTFLPRLEQRLAELDARPHWGKVNTVDPEVVRGLFPRLEDARALVHEHDPAGKLRNELVERYLR</sequence>
<reference evidence="4" key="1">
    <citation type="submission" date="2022-10" db="EMBL/GenBank/DDBJ databases">
        <title>Rhodococcus sp.75.</title>
        <authorList>
            <person name="Sun M."/>
        </authorList>
    </citation>
    <scope>NUCLEOTIDE SEQUENCE</scope>
    <source>
        <strain evidence="4">75</strain>
    </source>
</reference>
<dbReference type="EMBL" id="CP110615">
    <property type="protein sequence ID" value="UZJ24907.1"/>
    <property type="molecule type" value="Genomic_DNA"/>
</dbReference>
<dbReference type="RefSeq" id="WP_265383013.1">
    <property type="nucleotide sequence ID" value="NZ_CP110615.1"/>
</dbReference>
<gene>
    <name evidence="4" type="ORF">RHODO2019_17710</name>
</gene>
<dbReference type="Pfam" id="PF04030">
    <property type="entry name" value="ALO"/>
    <property type="match status" value="1"/>
</dbReference>
<dbReference type="Proteomes" id="UP001164965">
    <property type="component" value="Chromosome"/>
</dbReference>